<sequence>MPWILFIAFFSIGIALRQGALMDPDTGWHIAAGDLIRAQGGLPSTDPWSHTAQDQSWYNISWAYDVVLSIVHQLGGLPAVAVFSVLLYALAVAGIAAIAMRSAQSPVAALLTTVLLGFVLLPGMLARPQGFSFLLILAFYAVLRFGRLKSLWILPVLTAVWANVHGGFLTGFVILAAFFAEAFASGRAARAVQIAGVGVLCSAAVFINPYGFDILQAVQLTMGSAMKEVLAEWRPMSLAGVSAATLFVAAFVLVSALFEKSIPLADKLLACFWLAMGLSSARMMQVAALLSAPYLAQALALRLRQSPVGAFVEAKDRAYGKDLARAGVVGALAFFAAGVVSASFLPPVQRVVAGEAEAFVKFPTHHAPDAALDYMLRHYPSIRVFNGYGFGGYMIYRERGAAPVFIDGRADTAYPRDMLADAVILGQMRSWRGSVKESSDDEWKALADRYALEGFLINVRGRLYEKLSGAPEWVEVYKDETAVLFVRASLAERGYLQIGDL</sequence>
<proteinExistence type="predicted"/>
<keyword evidence="2" id="KW-0732">Signal</keyword>
<evidence type="ECO:0008006" key="5">
    <source>
        <dbReference type="Google" id="ProtNLM"/>
    </source>
</evidence>
<evidence type="ECO:0000313" key="3">
    <source>
        <dbReference type="EMBL" id="CAK9039345.1"/>
    </source>
</evidence>
<dbReference type="EMBL" id="CAXAMM010016668">
    <property type="protein sequence ID" value="CAK9039345.1"/>
    <property type="molecule type" value="Genomic_DNA"/>
</dbReference>
<comment type="caution">
    <text evidence="3">The sequence shown here is derived from an EMBL/GenBank/DDBJ whole genome shotgun (WGS) entry which is preliminary data.</text>
</comment>
<feature type="transmembrane region" description="Helical" evidence="1">
    <location>
        <begin position="107"/>
        <end position="125"/>
    </location>
</feature>
<gene>
    <name evidence="3" type="ORF">SCF082_LOCUS23006</name>
</gene>
<feature type="transmembrane region" description="Helical" evidence="1">
    <location>
        <begin position="323"/>
        <end position="345"/>
    </location>
</feature>
<evidence type="ECO:0000256" key="2">
    <source>
        <dbReference type="SAM" id="SignalP"/>
    </source>
</evidence>
<keyword evidence="1" id="KW-0812">Transmembrane</keyword>
<keyword evidence="4" id="KW-1185">Reference proteome</keyword>
<feature type="transmembrane region" description="Helical" evidence="1">
    <location>
        <begin position="236"/>
        <end position="258"/>
    </location>
</feature>
<feature type="transmembrane region" description="Helical" evidence="1">
    <location>
        <begin position="283"/>
        <end position="303"/>
    </location>
</feature>
<evidence type="ECO:0000256" key="1">
    <source>
        <dbReference type="SAM" id="Phobius"/>
    </source>
</evidence>
<evidence type="ECO:0000313" key="4">
    <source>
        <dbReference type="Proteomes" id="UP001642464"/>
    </source>
</evidence>
<feature type="transmembrane region" description="Helical" evidence="1">
    <location>
        <begin position="192"/>
        <end position="215"/>
    </location>
</feature>
<accession>A0ABP0LJG8</accession>
<feature type="signal peptide" evidence="2">
    <location>
        <begin position="1"/>
        <end position="19"/>
    </location>
</feature>
<name>A0ABP0LJG8_9DINO</name>
<dbReference type="Proteomes" id="UP001642464">
    <property type="component" value="Unassembled WGS sequence"/>
</dbReference>
<feature type="chain" id="PRO_5046020739" description="Glycosyltransferase RgtA/B/C/D-like domain-containing protein" evidence="2">
    <location>
        <begin position="20"/>
        <end position="501"/>
    </location>
</feature>
<feature type="transmembrane region" description="Helical" evidence="1">
    <location>
        <begin position="160"/>
        <end position="180"/>
    </location>
</feature>
<keyword evidence="1" id="KW-1133">Transmembrane helix</keyword>
<keyword evidence="1" id="KW-0472">Membrane</keyword>
<feature type="transmembrane region" description="Helical" evidence="1">
    <location>
        <begin position="131"/>
        <end position="148"/>
    </location>
</feature>
<protein>
    <recommendedName>
        <fullName evidence="5">Glycosyltransferase RgtA/B/C/D-like domain-containing protein</fullName>
    </recommendedName>
</protein>
<feature type="transmembrane region" description="Helical" evidence="1">
    <location>
        <begin position="77"/>
        <end position="100"/>
    </location>
</feature>
<reference evidence="3 4" key="1">
    <citation type="submission" date="2024-02" db="EMBL/GenBank/DDBJ databases">
        <authorList>
            <person name="Chen Y."/>
            <person name="Shah S."/>
            <person name="Dougan E. K."/>
            <person name="Thang M."/>
            <person name="Chan C."/>
        </authorList>
    </citation>
    <scope>NUCLEOTIDE SEQUENCE [LARGE SCALE GENOMIC DNA]</scope>
</reference>
<organism evidence="3 4">
    <name type="scientific">Durusdinium trenchii</name>
    <dbReference type="NCBI Taxonomy" id="1381693"/>
    <lineage>
        <taxon>Eukaryota</taxon>
        <taxon>Sar</taxon>
        <taxon>Alveolata</taxon>
        <taxon>Dinophyceae</taxon>
        <taxon>Suessiales</taxon>
        <taxon>Symbiodiniaceae</taxon>
        <taxon>Durusdinium</taxon>
    </lineage>
</organism>